<gene>
    <name evidence="1" type="ORF">E6H04_04630</name>
</gene>
<dbReference type="Gene3D" id="3.20.20.140">
    <property type="entry name" value="Metal-dependent hydrolases"/>
    <property type="match status" value="1"/>
</dbReference>
<organism evidence="1 2">
    <name type="scientific">Candidatus Segetimicrobium genomatis</name>
    <dbReference type="NCBI Taxonomy" id="2569760"/>
    <lineage>
        <taxon>Bacteria</taxon>
        <taxon>Bacillati</taxon>
        <taxon>Candidatus Sysuimicrobiota</taxon>
        <taxon>Candidatus Sysuimicrobiia</taxon>
        <taxon>Candidatus Sysuimicrobiales</taxon>
        <taxon>Candidatus Segetimicrobiaceae</taxon>
        <taxon>Candidatus Segetimicrobium</taxon>
    </lineage>
</organism>
<protein>
    <recommendedName>
        <fullName evidence="3">Amidohydrolase</fullName>
    </recommendedName>
</protein>
<dbReference type="Proteomes" id="UP000320048">
    <property type="component" value="Unassembled WGS sequence"/>
</dbReference>
<evidence type="ECO:0008006" key="3">
    <source>
        <dbReference type="Google" id="ProtNLM"/>
    </source>
</evidence>
<dbReference type="EMBL" id="VBAO01000123">
    <property type="protein sequence ID" value="TMI82486.1"/>
    <property type="molecule type" value="Genomic_DNA"/>
</dbReference>
<evidence type="ECO:0000313" key="2">
    <source>
        <dbReference type="Proteomes" id="UP000320048"/>
    </source>
</evidence>
<accession>A0A537JHA4</accession>
<dbReference type="AlphaFoldDB" id="A0A537JHA4"/>
<dbReference type="InterPro" id="IPR032466">
    <property type="entry name" value="Metal_Hydrolase"/>
</dbReference>
<evidence type="ECO:0000313" key="1">
    <source>
        <dbReference type="EMBL" id="TMI82486.1"/>
    </source>
</evidence>
<proteinExistence type="predicted"/>
<sequence>MTRSLVIDSHAHIFPDLAGPGGYGSIADHRVYIQRILVGHVQPYRRVESHEIVDDEGMLWDPERPGISGRRNVGLQVSAYGRFTWSKDGVGYYLQYMPPWLRTQEMPAESLCAMMDHAGVDVAVLQNDHVYGDLNPYFAEAVSAFPDRFVGLIQVDETQADHEEQIARLHEGVRTGLRGLFYKPSAFFRVDFRESFDAPRFSSFWSEVERLRLPTYWDLVPIPGNTKADYLDQLGRFAQWS</sequence>
<name>A0A537JHA4_9BACT</name>
<reference evidence="1 2" key="1">
    <citation type="journal article" date="2019" name="Nat. Microbiol.">
        <title>Mediterranean grassland soil C-N compound turnover is dependent on rainfall and depth, and is mediated by genomically divergent microorganisms.</title>
        <authorList>
            <person name="Diamond S."/>
            <person name="Andeer P.F."/>
            <person name="Li Z."/>
            <person name="Crits-Christoph A."/>
            <person name="Burstein D."/>
            <person name="Anantharaman K."/>
            <person name="Lane K.R."/>
            <person name="Thomas B.C."/>
            <person name="Pan C."/>
            <person name="Northen T.R."/>
            <person name="Banfield J.F."/>
        </authorList>
    </citation>
    <scope>NUCLEOTIDE SEQUENCE [LARGE SCALE GENOMIC DNA]</scope>
    <source>
        <strain evidence="1">NP_7</strain>
    </source>
</reference>
<dbReference type="SUPFAM" id="SSF51556">
    <property type="entry name" value="Metallo-dependent hydrolases"/>
    <property type="match status" value="1"/>
</dbReference>
<comment type="caution">
    <text evidence="1">The sequence shown here is derived from an EMBL/GenBank/DDBJ whole genome shotgun (WGS) entry which is preliminary data.</text>
</comment>
<feature type="non-terminal residue" evidence="1">
    <location>
        <position position="241"/>
    </location>
</feature>